<evidence type="ECO:0008006" key="4">
    <source>
        <dbReference type="Google" id="ProtNLM"/>
    </source>
</evidence>
<keyword evidence="1" id="KW-0812">Transmembrane</keyword>
<evidence type="ECO:0000313" key="2">
    <source>
        <dbReference type="EMBL" id="OGM21817.1"/>
    </source>
</evidence>
<protein>
    <recommendedName>
        <fullName evidence="4">Type 4 fimbrial biogenesis protein PilX N-terminal domain-containing protein</fullName>
    </recommendedName>
</protein>
<name>A0A1F7Y3A6_9BACT</name>
<comment type="caution">
    <text evidence="2">The sequence shown here is derived from an EMBL/GenBank/DDBJ whole genome shotgun (WGS) entry which is preliminary data.</text>
</comment>
<keyword evidence="1" id="KW-1133">Transmembrane helix</keyword>
<keyword evidence="1" id="KW-0472">Membrane</keyword>
<proteinExistence type="predicted"/>
<evidence type="ECO:0000256" key="1">
    <source>
        <dbReference type="SAM" id="Phobius"/>
    </source>
</evidence>
<dbReference type="Proteomes" id="UP000178750">
    <property type="component" value="Unassembled WGS sequence"/>
</dbReference>
<evidence type="ECO:0000313" key="3">
    <source>
        <dbReference type="Proteomes" id="UP000178750"/>
    </source>
</evidence>
<gene>
    <name evidence="2" type="ORF">A2863_04390</name>
</gene>
<reference evidence="2 3" key="1">
    <citation type="journal article" date="2016" name="Nat. Commun.">
        <title>Thousands of microbial genomes shed light on interconnected biogeochemical processes in an aquifer system.</title>
        <authorList>
            <person name="Anantharaman K."/>
            <person name="Brown C.T."/>
            <person name="Hug L.A."/>
            <person name="Sharon I."/>
            <person name="Castelle C.J."/>
            <person name="Probst A.J."/>
            <person name="Thomas B.C."/>
            <person name="Singh A."/>
            <person name="Wilkins M.J."/>
            <person name="Karaoz U."/>
            <person name="Brodie E.L."/>
            <person name="Williams K.H."/>
            <person name="Hubbard S.S."/>
            <person name="Banfield J.F."/>
        </authorList>
    </citation>
    <scope>NUCLEOTIDE SEQUENCE [LARGE SCALE GENOMIC DNA]</scope>
</reference>
<dbReference type="AlphaFoldDB" id="A0A1F7Y3A6"/>
<sequence length="130" mass="13846">MPPHKSLSSSQSGQALVILLIFVAVSVMITIASVTLIIITSSGMSSFEQSTMAYDIAEAGTENALLRLLRNPAYTGETLTVGDGTATITVTGSGTQTITSTGRLNNYLREIQVVVVVDDVDTIQSWMEVY</sequence>
<feature type="transmembrane region" description="Helical" evidence="1">
    <location>
        <begin position="15"/>
        <end position="39"/>
    </location>
</feature>
<dbReference type="EMBL" id="MGGF01000024">
    <property type="protein sequence ID" value="OGM21817.1"/>
    <property type="molecule type" value="Genomic_DNA"/>
</dbReference>
<organism evidence="2 3">
    <name type="scientific">Candidatus Woesebacteria bacterium RIFCSPHIGHO2_01_FULL_38_9b</name>
    <dbReference type="NCBI Taxonomy" id="1802493"/>
    <lineage>
        <taxon>Bacteria</taxon>
        <taxon>Candidatus Woeseibacteriota</taxon>
    </lineage>
</organism>
<accession>A0A1F7Y3A6</accession>